<reference evidence="8" key="1">
    <citation type="submission" date="2023-08" db="EMBL/GenBank/DDBJ databases">
        <authorList>
            <person name="Audoor S."/>
            <person name="Bilcke G."/>
        </authorList>
    </citation>
    <scope>NUCLEOTIDE SEQUENCE</scope>
</reference>
<evidence type="ECO:0000256" key="5">
    <source>
        <dbReference type="PROSITE-ProRule" id="PRU00205"/>
    </source>
</evidence>
<dbReference type="InterPro" id="IPR006634">
    <property type="entry name" value="TLC-dom"/>
</dbReference>
<feature type="transmembrane region" description="Helical" evidence="6">
    <location>
        <begin position="161"/>
        <end position="180"/>
    </location>
</feature>
<feature type="transmembrane region" description="Helical" evidence="6">
    <location>
        <begin position="192"/>
        <end position="211"/>
    </location>
</feature>
<comment type="caution">
    <text evidence="8">The sequence shown here is derived from an EMBL/GenBank/DDBJ whole genome shotgun (WGS) entry which is preliminary data.</text>
</comment>
<accession>A0AAD2FG93</accession>
<evidence type="ECO:0000256" key="4">
    <source>
        <dbReference type="ARBA" id="ARBA00023136"/>
    </source>
</evidence>
<evidence type="ECO:0000259" key="7">
    <source>
        <dbReference type="PROSITE" id="PS50922"/>
    </source>
</evidence>
<evidence type="ECO:0000256" key="2">
    <source>
        <dbReference type="ARBA" id="ARBA00022692"/>
    </source>
</evidence>
<feature type="domain" description="TLC" evidence="7">
    <location>
        <begin position="65"/>
        <end position="266"/>
    </location>
</feature>
<dbReference type="AlphaFoldDB" id="A0AAD2FG93"/>
<feature type="transmembrane region" description="Helical" evidence="6">
    <location>
        <begin position="137"/>
        <end position="155"/>
    </location>
</feature>
<dbReference type="SMART" id="SM00724">
    <property type="entry name" value="TLC"/>
    <property type="match status" value="1"/>
</dbReference>
<feature type="transmembrane region" description="Helical" evidence="6">
    <location>
        <begin position="39"/>
        <end position="59"/>
    </location>
</feature>
<sequence>MSGQRPLATLDVSQVEGTWQGSLVNAILWMDDTLGADQWTTRQIAVVSILSIGVVQFTIGDWKKVKWFSFWHAVLSGYGSLICVLLNYFAAYRMTGYTEPMGSVLCQGPLTSLHRIVPAITMGFGMFDIMEGFANGIDFMLHGLATSFIMGYFTEYDIGEIVTPMLLMEISTPFLTLTRFELFNDKAITINMGLFVLSFFFYRCLVVPYIMFEVFTTLMKHRNDPASQECLPWHLPHVVFTFSVFFCTLNFYWMYKIVKKVQRKLSGEEKLKDKNDVSNHRKEE</sequence>
<organism evidence="8 9">
    <name type="scientific">Cylindrotheca closterium</name>
    <dbReference type="NCBI Taxonomy" id="2856"/>
    <lineage>
        <taxon>Eukaryota</taxon>
        <taxon>Sar</taxon>
        <taxon>Stramenopiles</taxon>
        <taxon>Ochrophyta</taxon>
        <taxon>Bacillariophyta</taxon>
        <taxon>Bacillariophyceae</taxon>
        <taxon>Bacillariophycidae</taxon>
        <taxon>Bacillariales</taxon>
        <taxon>Bacillariaceae</taxon>
        <taxon>Cylindrotheca</taxon>
    </lineage>
</organism>
<keyword evidence="3 6" id="KW-1133">Transmembrane helix</keyword>
<keyword evidence="2 5" id="KW-0812">Transmembrane</keyword>
<keyword evidence="4 5" id="KW-0472">Membrane</keyword>
<name>A0AAD2FG93_9STRA</name>
<gene>
    <name evidence="8" type="ORF">CYCCA115_LOCUS1430</name>
</gene>
<keyword evidence="9" id="KW-1185">Reference proteome</keyword>
<evidence type="ECO:0000313" key="9">
    <source>
        <dbReference type="Proteomes" id="UP001295423"/>
    </source>
</evidence>
<dbReference type="PROSITE" id="PS50922">
    <property type="entry name" value="TLC"/>
    <property type="match status" value="1"/>
</dbReference>
<proteinExistence type="predicted"/>
<evidence type="ECO:0000256" key="1">
    <source>
        <dbReference type="ARBA" id="ARBA00004141"/>
    </source>
</evidence>
<dbReference type="Proteomes" id="UP001295423">
    <property type="component" value="Unassembled WGS sequence"/>
</dbReference>
<dbReference type="PANTHER" id="PTHR13439">
    <property type="entry name" value="CT120 PROTEIN"/>
    <property type="match status" value="1"/>
</dbReference>
<dbReference type="InterPro" id="IPR050846">
    <property type="entry name" value="TLCD"/>
</dbReference>
<dbReference type="Pfam" id="PF03798">
    <property type="entry name" value="TRAM_LAG1_CLN8"/>
    <property type="match status" value="1"/>
</dbReference>
<feature type="transmembrane region" description="Helical" evidence="6">
    <location>
        <begin position="231"/>
        <end position="255"/>
    </location>
</feature>
<evidence type="ECO:0000256" key="6">
    <source>
        <dbReference type="SAM" id="Phobius"/>
    </source>
</evidence>
<dbReference type="GO" id="GO:0016020">
    <property type="term" value="C:membrane"/>
    <property type="evidence" value="ECO:0007669"/>
    <property type="project" value="UniProtKB-SubCell"/>
</dbReference>
<comment type="subcellular location">
    <subcellularLocation>
        <location evidence="1">Membrane</location>
        <topology evidence="1">Multi-pass membrane protein</topology>
    </subcellularLocation>
</comment>
<feature type="transmembrane region" description="Helical" evidence="6">
    <location>
        <begin position="71"/>
        <end position="92"/>
    </location>
</feature>
<dbReference type="GO" id="GO:0005783">
    <property type="term" value="C:endoplasmic reticulum"/>
    <property type="evidence" value="ECO:0007669"/>
    <property type="project" value="TreeGrafter"/>
</dbReference>
<dbReference type="EMBL" id="CAKOGP040000036">
    <property type="protein sequence ID" value="CAJ1928265.1"/>
    <property type="molecule type" value="Genomic_DNA"/>
</dbReference>
<dbReference type="GO" id="GO:0055088">
    <property type="term" value="P:lipid homeostasis"/>
    <property type="evidence" value="ECO:0007669"/>
    <property type="project" value="TreeGrafter"/>
</dbReference>
<protein>
    <recommendedName>
        <fullName evidence="7">TLC domain-containing protein</fullName>
    </recommendedName>
</protein>
<evidence type="ECO:0000313" key="8">
    <source>
        <dbReference type="EMBL" id="CAJ1928265.1"/>
    </source>
</evidence>
<evidence type="ECO:0000256" key="3">
    <source>
        <dbReference type="ARBA" id="ARBA00022989"/>
    </source>
</evidence>
<dbReference type="PANTHER" id="PTHR13439:SF0">
    <property type="entry name" value="TOPOISOMERASE I DAMAGE AFFECTED PROTEIN 4"/>
    <property type="match status" value="1"/>
</dbReference>